<proteinExistence type="predicted"/>
<gene>
    <name evidence="1" type="ORF">RCL2_000946700</name>
</gene>
<sequence>MDSTPQKTIFEDTELFFRCYKEDIFKLIKDAILGIIMDDPALFATINIDNEALRAIYQKQQLDNNPFITPGGPSPENTPSGLHVITFNNSILLSPKITLKHKEQAQLLDVIVYDIPAKWDSYTLLGNLSFWGKIVSISTRMHKKYLSARVRLIPNHKCLKAYNEGEWTVELRGIPVRWFSALWNLAERKQQEKFQVVITNIPDDMTESSFFPNCIPNSFIMASELKSFKIIKEASGARNFSWCRYSTPWFGSQKYRSARIGKAENSKGSTKATPCIDTNFKFSGNSRFHNQNKKDNYISNSGLSNKKNSRFKMNQSNRPDMNKLIIELKVLLK</sequence>
<dbReference type="AlphaFoldDB" id="A0A8H3QMP3"/>
<accession>A0A8H3QMP3</accession>
<reference evidence="1" key="1">
    <citation type="submission" date="2019-10" db="EMBL/GenBank/DDBJ databases">
        <title>Conservation and host-specific expression of non-tandemly repeated heterogenous ribosome RNA gene in arbuscular mycorrhizal fungi.</title>
        <authorList>
            <person name="Maeda T."/>
            <person name="Kobayashi Y."/>
            <person name="Nakagawa T."/>
            <person name="Ezawa T."/>
            <person name="Yamaguchi K."/>
            <person name="Bino T."/>
            <person name="Nishimoto Y."/>
            <person name="Shigenobu S."/>
            <person name="Kawaguchi M."/>
        </authorList>
    </citation>
    <scope>NUCLEOTIDE SEQUENCE</scope>
    <source>
        <strain evidence="1">HR1</strain>
    </source>
</reference>
<comment type="caution">
    <text evidence="1">The sequence shown here is derived from an EMBL/GenBank/DDBJ whole genome shotgun (WGS) entry which is preliminary data.</text>
</comment>
<name>A0A8H3QMP3_9GLOM</name>
<evidence type="ECO:0000313" key="1">
    <source>
        <dbReference type="EMBL" id="GES82249.1"/>
    </source>
</evidence>
<dbReference type="EMBL" id="BLAL01000059">
    <property type="protein sequence ID" value="GES82249.1"/>
    <property type="molecule type" value="Genomic_DNA"/>
</dbReference>
<protein>
    <submittedName>
        <fullName evidence="1">Uncharacterized protein</fullName>
    </submittedName>
</protein>
<organism evidence="1 2">
    <name type="scientific">Rhizophagus clarus</name>
    <dbReference type="NCBI Taxonomy" id="94130"/>
    <lineage>
        <taxon>Eukaryota</taxon>
        <taxon>Fungi</taxon>
        <taxon>Fungi incertae sedis</taxon>
        <taxon>Mucoromycota</taxon>
        <taxon>Glomeromycotina</taxon>
        <taxon>Glomeromycetes</taxon>
        <taxon>Glomerales</taxon>
        <taxon>Glomeraceae</taxon>
        <taxon>Rhizophagus</taxon>
    </lineage>
</organism>
<dbReference type="OrthoDB" id="2489729at2759"/>
<evidence type="ECO:0000313" key="2">
    <source>
        <dbReference type="Proteomes" id="UP000615446"/>
    </source>
</evidence>
<dbReference type="Proteomes" id="UP000615446">
    <property type="component" value="Unassembled WGS sequence"/>
</dbReference>